<gene>
    <name evidence="2" type="ORF">BMIN_0313</name>
</gene>
<dbReference type="Gene3D" id="3.40.1440.10">
    <property type="entry name" value="GIY-YIG endonuclease"/>
    <property type="match status" value="1"/>
</dbReference>
<dbReference type="RefSeq" id="WP_022861939.1">
    <property type="nucleotide sequence ID" value="NZ_JGZD01000009.1"/>
</dbReference>
<organism evidence="2 3">
    <name type="scientific">Bifidobacterium minimum</name>
    <dbReference type="NCBI Taxonomy" id="1693"/>
    <lineage>
        <taxon>Bacteria</taxon>
        <taxon>Bacillati</taxon>
        <taxon>Actinomycetota</taxon>
        <taxon>Actinomycetes</taxon>
        <taxon>Bifidobacteriales</taxon>
        <taxon>Bifidobacteriaceae</taxon>
        <taxon>Bifidobacterium</taxon>
    </lineage>
</organism>
<dbReference type="STRING" id="1693.BMIN_0313"/>
<dbReference type="PROSITE" id="PS50164">
    <property type="entry name" value="GIY_YIG"/>
    <property type="match status" value="1"/>
</dbReference>
<feature type="domain" description="GIY-YIG" evidence="1">
    <location>
        <begin position="179"/>
        <end position="279"/>
    </location>
</feature>
<dbReference type="InterPro" id="IPR000305">
    <property type="entry name" value="GIY-YIG_endonuc"/>
</dbReference>
<evidence type="ECO:0000259" key="1">
    <source>
        <dbReference type="PROSITE" id="PS50164"/>
    </source>
</evidence>
<dbReference type="Proteomes" id="UP000029014">
    <property type="component" value="Unassembled WGS sequence"/>
</dbReference>
<dbReference type="eggNOG" id="ENOG502Z9J4">
    <property type="taxonomic scope" value="Bacteria"/>
</dbReference>
<accession>A0A087BN18</accession>
<proteinExistence type="predicted"/>
<comment type="caution">
    <text evidence="2">The sequence shown here is derived from an EMBL/GenBank/DDBJ whole genome shotgun (WGS) entry which is preliminary data.</text>
</comment>
<dbReference type="InterPro" id="IPR035901">
    <property type="entry name" value="GIY-YIG_endonuc_sf"/>
</dbReference>
<evidence type="ECO:0000313" key="2">
    <source>
        <dbReference type="EMBL" id="KFI72418.1"/>
    </source>
</evidence>
<dbReference type="CDD" id="cd10446">
    <property type="entry name" value="GIY-YIG_unchar_1"/>
    <property type="match status" value="1"/>
</dbReference>
<dbReference type="SUPFAM" id="SSF82771">
    <property type="entry name" value="GIY-YIG endonuclease"/>
    <property type="match status" value="1"/>
</dbReference>
<sequence>MTQNAILLNQLLNLSQQELEHTKIRFNLNNGHVDPIEVFKTNPEEVNTNWLLWREKNNRFHVGDIVISLVRISNDHYLFTAVKTITKDLGVHNGVAYDADERLESSNFDGRVIVNFHKDFRASVTEALKVIDSLEVTEVLPDLFNDNHFPGYDNVRLSYSQLGNIIHSQLFDWNSALENQKAVYLITDKKSGKLYVGSATAERGMLLKRWRTYIKNGHGGDVALKQLVNEKGFDYVKSYFQYSILENYNARVDDAIVLARESWWKLTLGSRAEELGYNRN</sequence>
<protein>
    <submittedName>
        <fullName evidence="2">Excinuclease ABC subunit C</fullName>
    </submittedName>
</protein>
<dbReference type="AlphaFoldDB" id="A0A087BN18"/>
<name>A0A087BN18_9BIFI</name>
<reference evidence="2 3" key="1">
    <citation type="submission" date="2014-03" db="EMBL/GenBank/DDBJ databases">
        <title>Genomics of Bifidobacteria.</title>
        <authorList>
            <person name="Ventura M."/>
            <person name="Milani C."/>
            <person name="Lugli G.A."/>
        </authorList>
    </citation>
    <scope>NUCLEOTIDE SEQUENCE [LARGE SCALE GENOMIC DNA]</scope>
    <source>
        <strain evidence="2 3">LMG 11592</strain>
    </source>
</reference>
<dbReference type="EMBL" id="JGZD01000009">
    <property type="protein sequence ID" value="KFI72418.1"/>
    <property type="molecule type" value="Genomic_DNA"/>
</dbReference>
<evidence type="ECO:0000313" key="3">
    <source>
        <dbReference type="Proteomes" id="UP000029014"/>
    </source>
</evidence>
<keyword evidence="3" id="KW-1185">Reference proteome</keyword>